<evidence type="ECO:0000313" key="1">
    <source>
        <dbReference type="EMBL" id="KAJ7533804.1"/>
    </source>
</evidence>
<name>A0ACC2BVJ0_DIPCM</name>
<dbReference type="EMBL" id="CM055104">
    <property type="protein sequence ID" value="KAJ7533804.1"/>
    <property type="molecule type" value="Genomic_DNA"/>
</dbReference>
<organism evidence="1 2">
    <name type="scientific">Diphasiastrum complanatum</name>
    <name type="common">Issler's clubmoss</name>
    <name type="synonym">Lycopodium complanatum</name>
    <dbReference type="NCBI Taxonomy" id="34168"/>
    <lineage>
        <taxon>Eukaryota</taxon>
        <taxon>Viridiplantae</taxon>
        <taxon>Streptophyta</taxon>
        <taxon>Embryophyta</taxon>
        <taxon>Tracheophyta</taxon>
        <taxon>Lycopodiopsida</taxon>
        <taxon>Lycopodiales</taxon>
        <taxon>Lycopodiaceae</taxon>
        <taxon>Lycopodioideae</taxon>
        <taxon>Diphasiastrum</taxon>
    </lineage>
</organism>
<keyword evidence="2" id="KW-1185">Reference proteome</keyword>
<protein>
    <submittedName>
        <fullName evidence="1">Uncharacterized protein</fullName>
    </submittedName>
</protein>
<sequence>MDMNFDCSSVAYVSPSINRERDTFSLLIVAAILQIRILTFIIGEQQVHVSPTNVFSETINQFKCCGYSTLVHSHCYSFSFLHQKASMDSSAHGADSQRDSGGGGSSESGVSPQLPQFQTSARGLIPYGVSEQQQQHGSHLSGGPLARAMAEMGGSGITGTSSVDQSLSRAAKLGGQEYGAAVGESLAGICLPRGDREAMASASEPAEASGGNLNQAQAPAAAAKKPPSKRSSTKDRHIKVEGRGRRIRMPAVCAARIFQLTRELGHKSDGETIEWLLRHSEQAIIDATGTGTIPAIASSLGGSLRSSSSSLGAGSRTSTLLSSLGGGVVGASDLAGARLEQQLRTRASWESAEERFMHVGGVGRSDQQRSLGFQHEGLMGAASDMGEEMGDEGGFSRRRPRGLLSMLRDDSEADRSMRAGRPVQGGAGAAGGGSQTNLLSAAAMWAMAPTMAGVSSSGAASAMPGAFWMLPVTGSSSSIIAAPSDQIWTFPSAASGAPMYRMPAGASIQLGPVSSHGGVGSQQHAQASNPQMLPLASVLLPRMNFPSGLGLDLQGHMPLSSMLMQQQQHQQLESSSQQQQQMGGETHLGLLAALNAYQQQPQPQHQHLSRHQQDDRSHGTENPASSR</sequence>
<evidence type="ECO:0000313" key="2">
    <source>
        <dbReference type="Proteomes" id="UP001162992"/>
    </source>
</evidence>
<gene>
    <name evidence="1" type="ORF">O6H91_13G065900</name>
</gene>
<dbReference type="Proteomes" id="UP001162992">
    <property type="component" value="Chromosome 13"/>
</dbReference>
<proteinExistence type="predicted"/>
<accession>A0ACC2BVJ0</accession>
<comment type="caution">
    <text evidence="1">The sequence shown here is derived from an EMBL/GenBank/DDBJ whole genome shotgun (WGS) entry which is preliminary data.</text>
</comment>
<reference evidence="2" key="1">
    <citation type="journal article" date="2024" name="Proc. Natl. Acad. Sci. U.S.A.">
        <title>Extraordinary preservation of gene collinearity over three hundred million years revealed in homosporous lycophytes.</title>
        <authorList>
            <person name="Li C."/>
            <person name="Wickell D."/>
            <person name="Kuo L.Y."/>
            <person name="Chen X."/>
            <person name="Nie B."/>
            <person name="Liao X."/>
            <person name="Peng D."/>
            <person name="Ji J."/>
            <person name="Jenkins J."/>
            <person name="Williams M."/>
            <person name="Shu S."/>
            <person name="Plott C."/>
            <person name="Barry K."/>
            <person name="Rajasekar S."/>
            <person name="Grimwood J."/>
            <person name="Han X."/>
            <person name="Sun S."/>
            <person name="Hou Z."/>
            <person name="He W."/>
            <person name="Dai G."/>
            <person name="Sun C."/>
            <person name="Schmutz J."/>
            <person name="Leebens-Mack J.H."/>
            <person name="Li F.W."/>
            <person name="Wang L."/>
        </authorList>
    </citation>
    <scope>NUCLEOTIDE SEQUENCE [LARGE SCALE GENOMIC DNA]</scope>
    <source>
        <strain evidence="2">cv. PW_Plant_1</strain>
    </source>
</reference>